<dbReference type="EMBL" id="FWXZ01000002">
    <property type="protein sequence ID" value="SMC49754.1"/>
    <property type="molecule type" value="Genomic_DNA"/>
</dbReference>
<name>A0AC61PJW5_9FIRM</name>
<evidence type="ECO:0000313" key="2">
    <source>
        <dbReference type="Proteomes" id="UP000192328"/>
    </source>
</evidence>
<accession>A0AC61PJW5</accession>
<comment type="caution">
    <text evidence="1">The sequence shown here is derived from an EMBL/GenBank/DDBJ whole genome shotgun (WGS) entry which is preliminary data.</text>
</comment>
<proteinExistence type="predicted"/>
<gene>
    <name evidence="1" type="ORF">SAMN06297397_1077</name>
</gene>
<dbReference type="Proteomes" id="UP000192328">
    <property type="component" value="Unassembled WGS sequence"/>
</dbReference>
<organism evidence="1 2">
    <name type="scientific">Aristaeella lactis</name>
    <dbReference type="NCBI Taxonomy" id="3046383"/>
    <lineage>
        <taxon>Bacteria</taxon>
        <taxon>Bacillati</taxon>
        <taxon>Bacillota</taxon>
        <taxon>Clostridia</taxon>
        <taxon>Eubacteriales</taxon>
        <taxon>Aristaeellaceae</taxon>
        <taxon>Aristaeella</taxon>
    </lineage>
</organism>
<evidence type="ECO:0000313" key="1">
    <source>
        <dbReference type="EMBL" id="SMC49754.1"/>
    </source>
</evidence>
<reference evidence="1" key="1">
    <citation type="submission" date="2017-04" db="EMBL/GenBank/DDBJ databases">
        <authorList>
            <person name="Varghese N."/>
            <person name="Submissions S."/>
        </authorList>
    </citation>
    <scope>NUCLEOTIDE SEQUENCE</scope>
    <source>
        <strain evidence="1">WTE2008</strain>
    </source>
</reference>
<protein>
    <submittedName>
        <fullName evidence="1">Asparaginase</fullName>
    </submittedName>
</protein>
<sequence>MKQERKKILIIYTGGTIGMMKTRHGYAPQKEKFHQLLDAIPELKAEGMPEWEVADMDPLLDSSNITVREWNTIGSMIAGNYDRFDGFVILHGTDTMAYTASALSFTLQNNNKPVILTGSQIPLCEIRNDARDNLITAMQVAADDRVHEVCLYFGGKLLRGNRSIKYSADDLIAFESPNFQPLAEVGIEIRYNTPALLPARKEPFSLQSLKSVPIGVIKVFPGIQFELFDSIMTERLKGIVIETFGAGNIPGSADALLPIIRKASENGTIIIVCSQCPHGTVALGAYETSEALRNAGAVSGYDITTEAAVAKLYYLFSCGMDERAIRLRMEQSLRGEMTVS</sequence>
<keyword evidence="2" id="KW-1185">Reference proteome</keyword>